<dbReference type="PROSITE" id="PS50137">
    <property type="entry name" value="DS_RBD"/>
    <property type="match status" value="2"/>
</dbReference>
<evidence type="ECO:0000256" key="1">
    <source>
        <dbReference type="ARBA" id="ARBA00022884"/>
    </source>
</evidence>
<evidence type="ECO:0000313" key="5">
    <source>
        <dbReference type="RefSeq" id="XP_031763501.2"/>
    </source>
</evidence>
<protein>
    <submittedName>
        <fullName evidence="5">Double-stranded RNA-binding protein Staufen homolog 1-like isoform X1</fullName>
    </submittedName>
</protein>
<sequence>MTDATVGPPTEKFYFHLYRMKTAASVLQEMMVKMGEIPDYECISKSGPQHQMTFEYRCKALGFVVTAAARSKKEAKQEVAKLMLARLAAAGHPVPPPYGLFSTNKPQQGPAAAAAAAEGGGVSAMRPLEARSHVALLSELCAEYRLAAPQYALLGDEGPPHLRHFTVGARVGDHERRATSTTKKAARQLAAAQLYSYLRENLARVTRDFDEEDALVRAVGKAMDKYSETRDIMNRPNLGQKISEYHLAFPASKDESTLALGREALWSGTQLPAEVRLAAAASALGLQPEWAALDAEGGALAVLRLLPAEPALVFAGRDRAAAAAAALRYLHTVLT</sequence>
<keyword evidence="1 2" id="KW-0694">RNA-binding</keyword>
<dbReference type="GO" id="GO:0005737">
    <property type="term" value="C:cytoplasm"/>
    <property type="evidence" value="ECO:0007669"/>
    <property type="project" value="TreeGrafter"/>
</dbReference>
<dbReference type="AlphaFoldDB" id="A0A6J3BUA3"/>
<dbReference type="GO" id="GO:0070920">
    <property type="term" value="P:regulation of regulatory ncRNA processing"/>
    <property type="evidence" value="ECO:0007669"/>
    <property type="project" value="TreeGrafter"/>
</dbReference>
<dbReference type="InParanoid" id="A0A6J3BUA3"/>
<feature type="domain" description="DRBM" evidence="3">
    <location>
        <begin position="22"/>
        <end position="89"/>
    </location>
</feature>
<evidence type="ECO:0000313" key="4">
    <source>
        <dbReference type="Proteomes" id="UP001652740"/>
    </source>
</evidence>
<dbReference type="PANTHER" id="PTHR46205:SF4">
    <property type="entry name" value="LD06392P"/>
    <property type="match status" value="1"/>
</dbReference>
<dbReference type="GO" id="GO:0005634">
    <property type="term" value="C:nucleus"/>
    <property type="evidence" value="ECO:0007669"/>
    <property type="project" value="TreeGrafter"/>
</dbReference>
<dbReference type="GO" id="GO:0016442">
    <property type="term" value="C:RISC complex"/>
    <property type="evidence" value="ECO:0007669"/>
    <property type="project" value="TreeGrafter"/>
</dbReference>
<dbReference type="GO" id="GO:0030422">
    <property type="term" value="P:siRNA processing"/>
    <property type="evidence" value="ECO:0007669"/>
    <property type="project" value="TreeGrafter"/>
</dbReference>
<dbReference type="InterPro" id="IPR051247">
    <property type="entry name" value="RLC_Component"/>
</dbReference>
<dbReference type="GO" id="GO:0003725">
    <property type="term" value="F:double-stranded RNA binding"/>
    <property type="evidence" value="ECO:0007669"/>
    <property type="project" value="TreeGrafter"/>
</dbReference>
<dbReference type="GeneID" id="113523430"/>
<dbReference type="InterPro" id="IPR014720">
    <property type="entry name" value="dsRBD_dom"/>
</dbReference>
<gene>
    <name evidence="5" type="primary">LOC113523430</name>
</gene>
<feature type="domain" description="DRBM" evidence="3">
    <location>
        <begin position="132"/>
        <end position="200"/>
    </location>
</feature>
<evidence type="ECO:0000259" key="3">
    <source>
        <dbReference type="PROSITE" id="PS50137"/>
    </source>
</evidence>
<accession>A0A6J3BUA3</accession>
<dbReference type="GO" id="GO:0070578">
    <property type="term" value="C:RISC-loading complex"/>
    <property type="evidence" value="ECO:0007669"/>
    <property type="project" value="TreeGrafter"/>
</dbReference>
<dbReference type="GO" id="GO:0035197">
    <property type="term" value="F:siRNA binding"/>
    <property type="evidence" value="ECO:0007669"/>
    <property type="project" value="TreeGrafter"/>
</dbReference>
<dbReference type="Gene3D" id="3.30.160.20">
    <property type="match status" value="2"/>
</dbReference>
<organism evidence="4 5">
    <name type="scientific">Galleria mellonella</name>
    <name type="common">Greater wax moth</name>
    <dbReference type="NCBI Taxonomy" id="7137"/>
    <lineage>
        <taxon>Eukaryota</taxon>
        <taxon>Metazoa</taxon>
        <taxon>Ecdysozoa</taxon>
        <taxon>Arthropoda</taxon>
        <taxon>Hexapoda</taxon>
        <taxon>Insecta</taxon>
        <taxon>Pterygota</taxon>
        <taxon>Neoptera</taxon>
        <taxon>Endopterygota</taxon>
        <taxon>Lepidoptera</taxon>
        <taxon>Glossata</taxon>
        <taxon>Ditrysia</taxon>
        <taxon>Pyraloidea</taxon>
        <taxon>Pyralidae</taxon>
        <taxon>Galleriinae</taxon>
        <taxon>Galleria</taxon>
    </lineage>
</organism>
<name>A0A6J3BUA3_GALME</name>
<dbReference type="SMART" id="SM00358">
    <property type="entry name" value="DSRM"/>
    <property type="match status" value="2"/>
</dbReference>
<evidence type="ECO:0000256" key="2">
    <source>
        <dbReference type="PROSITE-ProRule" id="PRU00266"/>
    </source>
</evidence>
<dbReference type="RefSeq" id="XP_031763501.2">
    <property type="nucleotide sequence ID" value="XM_031907641.2"/>
</dbReference>
<dbReference type="SUPFAM" id="SSF54768">
    <property type="entry name" value="dsRNA-binding domain-like"/>
    <property type="match status" value="2"/>
</dbReference>
<dbReference type="Pfam" id="PF00035">
    <property type="entry name" value="dsrm"/>
    <property type="match status" value="2"/>
</dbReference>
<reference evidence="5" key="1">
    <citation type="submission" date="2025-08" db="UniProtKB">
        <authorList>
            <consortium name="RefSeq"/>
        </authorList>
    </citation>
    <scope>IDENTIFICATION</scope>
    <source>
        <tissue evidence="5">Whole larvae</tissue>
    </source>
</reference>
<dbReference type="PANTHER" id="PTHR46205">
    <property type="entry name" value="LOQUACIOUS, ISOFORM B"/>
    <property type="match status" value="1"/>
</dbReference>
<proteinExistence type="predicted"/>
<keyword evidence="4" id="KW-1185">Reference proteome</keyword>
<dbReference type="Proteomes" id="UP001652740">
    <property type="component" value="Unplaced"/>
</dbReference>